<evidence type="ECO:0000256" key="1">
    <source>
        <dbReference type="ARBA" id="ARBA00004966"/>
    </source>
</evidence>
<comment type="function">
    <text evidence="5">Catalyzes the intramolecular cyclization of bicyclic chalcones into tricyclic (S)-flavanones. Responsible for the isomerization of 4,2',4',6'-tetrahydroxychalcone (also termed chalcone) into naringenin.</text>
</comment>
<evidence type="ECO:0000259" key="8">
    <source>
        <dbReference type="Pfam" id="PF02431"/>
    </source>
</evidence>
<dbReference type="InterPro" id="IPR036298">
    <property type="entry name" value="Chalcone_isomerase_sf"/>
</dbReference>
<dbReference type="InterPro" id="IPR016087">
    <property type="entry name" value="Chalcone_isomerase"/>
</dbReference>
<keyword evidence="4" id="KW-0284">Flavonoid biosynthesis</keyword>
<protein>
    <recommendedName>
        <fullName evidence="7">Chalcone-flavonone isomerase family protein</fullName>
    </recommendedName>
</protein>
<feature type="domain" description="Chalcone isomerase" evidence="8">
    <location>
        <begin position="40"/>
        <end position="240"/>
    </location>
</feature>
<keyword evidence="3" id="KW-0413">Isomerase</keyword>
<dbReference type="SUPFAM" id="SSF54626">
    <property type="entry name" value="Chalcone isomerase"/>
    <property type="match status" value="1"/>
</dbReference>
<evidence type="ECO:0000256" key="2">
    <source>
        <dbReference type="ARBA" id="ARBA00007166"/>
    </source>
</evidence>
<dbReference type="Pfam" id="PF02431">
    <property type="entry name" value="Chalcone"/>
    <property type="match status" value="1"/>
</dbReference>
<dbReference type="InterPro" id="IPR016088">
    <property type="entry name" value="Chalcone_isomerase_3-sand"/>
</dbReference>
<proteinExistence type="inferred from homology"/>
<dbReference type="GO" id="GO:0009813">
    <property type="term" value="P:flavonoid biosynthetic process"/>
    <property type="evidence" value="ECO:0007669"/>
    <property type="project" value="UniProtKB-KW"/>
</dbReference>
<dbReference type="InterPro" id="IPR044164">
    <property type="entry name" value="CFI"/>
</dbReference>
<dbReference type="Gene3D" id="1.10.890.20">
    <property type="match status" value="1"/>
</dbReference>
<dbReference type="InterPro" id="IPR016089">
    <property type="entry name" value="Chalcone_isomerase_bundle_sf"/>
</dbReference>
<dbReference type="Gene3D" id="3.50.70.10">
    <property type="match status" value="1"/>
</dbReference>
<reference evidence="9 10" key="1">
    <citation type="submission" date="2024-09" db="EMBL/GenBank/DDBJ databases">
        <title>Chromosome-scale assembly of Riccia sorocarpa.</title>
        <authorList>
            <person name="Paukszto L."/>
        </authorList>
    </citation>
    <scope>NUCLEOTIDE SEQUENCE [LARGE SCALE GENOMIC DNA]</scope>
    <source>
        <strain evidence="9">LP-2024</strain>
        <tissue evidence="9">Aerial parts of the thallus</tissue>
    </source>
</reference>
<dbReference type="PANTHER" id="PTHR28039">
    <property type="entry name" value="CHALCONE--FLAVONONE ISOMERASE 1-RELATED"/>
    <property type="match status" value="1"/>
</dbReference>
<name>A0ABD3HKF8_9MARC</name>
<comment type="catalytic activity">
    <reaction evidence="6">
        <text>a chalcone = a flavanone.</text>
        <dbReference type="EC" id="5.5.1.6"/>
    </reaction>
</comment>
<comment type="caution">
    <text evidence="9">The sequence shown here is derived from an EMBL/GenBank/DDBJ whole genome shotgun (WGS) entry which is preliminary data.</text>
</comment>
<evidence type="ECO:0000313" key="9">
    <source>
        <dbReference type="EMBL" id="KAL3690867.1"/>
    </source>
</evidence>
<evidence type="ECO:0000256" key="7">
    <source>
        <dbReference type="RuleBase" id="RU361158"/>
    </source>
</evidence>
<dbReference type="AlphaFoldDB" id="A0ABD3HKF8"/>
<sequence>MHMMAALGMKVREAELTVRTLETVKSAGGAPEEVDSGLLIEGVTLPPTLVAPGRQEKLTLLGGGVRKVKLPDGVELKVTVLGLYADLECVKYLSMYRGQSAEQLLQDQQFLHSFLEVPVDMVARVVFLLPLSGQEYARKSGDNTEEDLKAMNRWGEEEDFTLKEFREYFKTKNYTPGSSIYFTVTRTGLEISHSLDSRVPEAPEYVLKSGVFGQALLGTMVGSAGVSPQIRASFGEKMASLLQEVVAARQTGQAL</sequence>
<dbReference type="PANTHER" id="PTHR28039:SF8">
    <property type="entry name" value="CHALCONE--FLAVANONE ISOMERASE 1-RELATED"/>
    <property type="match status" value="1"/>
</dbReference>
<comment type="pathway">
    <text evidence="1">Secondary metabolite biosynthesis; flavonoid biosynthesis.</text>
</comment>
<evidence type="ECO:0000256" key="5">
    <source>
        <dbReference type="ARBA" id="ARBA00025429"/>
    </source>
</evidence>
<dbReference type="EMBL" id="JBJQOH010000003">
    <property type="protein sequence ID" value="KAL3690867.1"/>
    <property type="molecule type" value="Genomic_DNA"/>
</dbReference>
<gene>
    <name evidence="9" type="ORF">R1sor_004518</name>
</gene>
<accession>A0ABD3HKF8</accession>
<dbReference type="GO" id="GO:0045430">
    <property type="term" value="F:chalcone isomerase activity"/>
    <property type="evidence" value="ECO:0007669"/>
    <property type="project" value="UniProtKB-EC"/>
</dbReference>
<keyword evidence="10" id="KW-1185">Reference proteome</keyword>
<evidence type="ECO:0000256" key="4">
    <source>
        <dbReference type="ARBA" id="ARBA00023241"/>
    </source>
</evidence>
<organism evidence="9 10">
    <name type="scientific">Riccia sorocarpa</name>
    <dbReference type="NCBI Taxonomy" id="122646"/>
    <lineage>
        <taxon>Eukaryota</taxon>
        <taxon>Viridiplantae</taxon>
        <taxon>Streptophyta</taxon>
        <taxon>Embryophyta</taxon>
        <taxon>Marchantiophyta</taxon>
        <taxon>Marchantiopsida</taxon>
        <taxon>Marchantiidae</taxon>
        <taxon>Marchantiales</taxon>
        <taxon>Ricciaceae</taxon>
        <taxon>Riccia</taxon>
    </lineage>
</organism>
<dbReference type="Proteomes" id="UP001633002">
    <property type="component" value="Unassembled WGS sequence"/>
</dbReference>
<evidence type="ECO:0000313" key="10">
    <source>
        <dbReference type="Proteomes" id="UP001633002"/>
    </source>
</evidence>
<comment type="similarity">
    <text evidence="2 7">Belongs to the chalcone isomerase family.</text>
</comment>
<evidence type="ECO:0000256" key="6">
    <source>
        <dbReference type="ARBA" id="ARBA00034056"/>
    </source>
</evidence>
<evidence type="ECO:0000256" key="3">
    <source>
        <dbReference type="ARBA" id="ARBA00023235"/>
    </source>
</evidence>